<evidence type="ECO:0000256" key="1">
    <source>
        <dbReference type="ARBA" id="ARBA00022679"/>
    </source>
</evidence>
<dbReference type="InterPro" id="IPR000182">
    <property type="entry name" value="GNAT_dom"/>
</dbReference>
<sequence>MKIMEVSPFSEDAKMLMEELSSTLEFLTGSSGQNSIQLVDLTKPNAKFVVAYEKGMPVGCGSFRPLTPDIAEIKRMYAKYPGQQIGKTILLHLEALAKKSGYKKIWLETRVKNRNAVAFYQKNGYSKIENYGKYEHIPEAICFAKVLD</sequence>
<gene>
    <name evidence="4" type="ORF">WMO63_05955</name>
</gene>
<dbReference type="RefSeq" id="WP_031540026.1">
    <property type="nucleotide sequence ID" value="NZ_JBBMFN010000009.1"/>
</dbReference>
<dbReference type="PANTHER" id="PTHR43877:SF2">
    <property type="entry name" value="AMINOALKYLPHOSPHONATE N-ACETYLTRANSFERASE-RELATED"/>
    <property type="match status" value="1"/>
</dbReference>
<dbReference type="PROSITE" id="PS51186">
    <property type="entry name" value="GNAT"/>
    <property type="match status" value="1"/>
</dbReference>
<keyword evidence="5" id="KW-1185">Reference proteome</keyword>
<dbReference type="CDD" id="cd04301">
    <property type="entry name" value="NAT_SF"/>
    <property type="match status" value="1"/>
</dbReference>
<evidence type="ECO:0000259" key="3">
    <source>
        <dbReference type="PROSITE" id="PS51186"/>
    </source>
</evidence>
<keyword evidence="2" id="KW-0012">Acyltransferase</keyword>
<feature type="domain" description="N-acetyltransferase" evidence="3">
    <location>
        <begin position="1"/>
        <end position="148"/>
    </location>
</feature>
<evidence type="ECO:0000313" key="4">
    <source>
        <dbReference type="EMBL" id="MEQ2465214.1"/>
    </source>
</evidence>
<name>A0ABV1EZV1_9BACI</name>
<comment type="caution">
    <text evidence="4">The sequence shown here is derived from an EMBL/GenBank/DDBJ whole genome shotgun (WGS) entry which is preliminary data.</text>
</comment>
<organism evidence="4 5">
    <name type="scientific">Niallia hominis</name>
    <dbReference type="NCBI Taxonomy" id="3133173"/>
    <lineage>
        <taxon>Bacteria</taxon>
        <taxon>Bacillati</taxon>
        <taxon>Bacillota</taxon>
        <taxon>Bacilli</taxon>
        <taxon>Bacillales</taxon>
        <taxon>Bacillaceae</taxon>
        <taxon>Niallia</taxon>
    </lineage>
</organism>
<dbReference type="Pfam" id="PF00583">
    <property type="entry name" value="Acetyltransf_1"/>
    <property type="match status" value="1"/>
</dbReference>
<dbReference type="EMBL" id="JBBMFN010000009">
    <property type="protein sequence ID" value="MEQ2465214.1"/>
    <property type="molecule type" value="Genomic_DNA"/>
</dbReference>
<reference evidence="4 5" key="1">
    <citation type="submission" date="2024-03" db="EMBL/GenBank/DDBJ databases">
        <title>Human intestinal bacterial collection.</title>
        <authorList>
            <person name="Pauvert C."/>
            <person name="Hitch T.C.A."/>
            <person name="Clavel T."/>
        </authorList>
    </citation>
    <scope>NUCLEOTIDE SEQUENCE [LARGE SCALE GENOMIC DNA]</scope>
    <source>
        <strain evidence="4 5">CLA-SR-H024</strain>
    </source>
</reference>
<evidence type="ECO:0000313" key="5">
    <source>
        <dbReference type="Proteomes" id="UP001465426"/>
    </source>
</evidence>
<accession>A0ABV1EZV1</accession>
<keyword evidence="1" id="KW-0808">Transferase</keyword>
<dbReference type="InterPro" id="IPR016181">
    <property type="entry name" value="Acyl_CoA_acyltransferase"/>
</dbReference>
<dbReference type="Gene3D" id="3.40.630.30">
    <property type="match status" value="1"/>
</dbReference>
<dbReference type="Proteomes" id="UP001465426">
    <property type="component" value="Unassembled WGS sequence"/>
</dbReference>
<evidence type="ECO:0000256" key="2">
    <source>
        <dbReference type="ARBA" id="ARBA00023315"/>
    </source>
</evidence>
<dbReference type="SUPFAM" id="SSF55729">
    <property type="entry name" value="Acyl-CoA N-acyltransferases (Nat)"/>
    <property type="match status" value="1"/>
</dbReference>
<dbReference type="PANTHER" id="PTHR43877">
    <property type="entry name" value="AMINOALKYLPHOSPHONATE N-ACETYLTRANSFERASE-RELATED-RELATED"/>
    <property type="match status" value="1"/>
</dbReference>
<proteinExistence type="predicted"/>
<protein>
    <submittedName>
        <fullName evidence="4">GNAT family N-acetyltransferase</fullName>
    </submittedName>
</protein>
<dbReference type="InterPro" id="IPR050832">
    <property type="entry name" value="Bact_Acetyltransf"/>
</dbReference>